<gene>
    <name evidence="1" type="ORF">OPT61_g1963</name>
</gene>
<reference evidence="1" key="1">
    <citation type="submission" date="2022-11" db="EMBL/GenBank/DDBJ databases">
        <title>Genome Sequence of Boeremia exigua.</title>
        <authorList>
            <person name="Buettner E."/>
        </authorList>
    </citation>
    <scope>NUCLEOTIDE SEQUENCE</scope>
    <source>
        <strain evidence="1">CU02</strain>
    </source>
</reference>
<organism evidence="1 2">
    <name type="scientific">Boeremia exigua</name>
    <dbReference type="NCBI Taxonomy" id="749465"/>
    <lineage>
        <taxon>Eukaryota</taxon>
        <taxon>Fungi</taxon>
        <taxon>Dikarya</taxon>
        <taxon>Ascomycota</taxon>
        <taxon>Pezizomycotina</taxon>
        <taxon>Dothideomycetes</taxon>
        <taxon>Pleosporomycetidae</taxon>
        <taxon>Pleosporales</taxon>
        <taxon>Pleosporineae</taxon>
        <taxon>Didymellaceae</taxon>
        <taxon>Boeremia</taxon>
    </lineage>
</organism>
<proteinExistence type="predicted"/>
<evidence type="ECO:0000313" key="1">
    <source>
        <dbReference type="EMBL" id="KAJ8116659.1"/>
    </source>
</evidence>
<keyword evidence="2" id="KW-1185">Reference proteome</keyword>
<sequence length="367" mass="39213">MLQGSVLAGEQRTTDLSRSTTAPTGGREQHQHASLCPAPCLPILSRTVSAEPAKPRDRTYHLTKLGIACAARATRLALLGMPAILCEVLEAIGHVGADVFRTGRAEQAGSSASRQPARDTVPAHWYLNTSTATFLPITHDASSSSPKNSMRNPRLSQPFRSLASGFRPPNPAGTRDTVFQSPRRSMLIGDVSLPTVTVWCSGISDHVLEAIRKYRRAAMHVVALSLQDSTCTAERIYSSADREASHQSMQLAHWLQKPLIVGSQWGSTASAKYSSKSGGGVGCYFQAEAVPMDWTVSLVSNQPGPDSISRPSEEVVRTPSAGPAFAVTGGSAPEVKLALGARSIANDTDSFEDKETYQVVVRPSYSA</sequence>
<name>A0ACC2INA3_9PLEO</name>
<protein>
    <submittedName>
        <fullName evidence="1">Uncharacterized protein</fullName>
    </submittedName>
</protein>
<dbReference type="EMBL" id="JAPHNI010000084">
    <property type="protein sequence ID" value="KAJ8116659.1"/>
    <property type="molecule type" value="Genomic_DNA"/>
</dbReference>
<accession>A0ACC2INA3</accession>
<dbReference type="Proteomes" id="UP001153331">
    <property type="component" value="Unassembled WGS sequence"/>
</dbReference>
<evidence type="ECO:0000313" key="2">
    <source>
        <dbReference type="Proteomes" id="UP001153331"/>
    </source>
</evidence>
<comment type="caution">
    <text evidence="1">The sequence shown here is derived from an EMBL/GenBank/DDBJ whole genome shotgun (WGS) entry which is preliminary data.</text>
</comment>